<evidence type="ECO:0000256" key="5">
    <source>
        <dbReference type="ARBA" id="ARBA00022989"/>
    </source>
</evidence>
<dbReference type="PANTHER" id="PTHR43386:SF1">
    <property type="entry name" value="D,D-DIPEPTIDE TRANSPORT SYSTEM PERMEASE PROTEIN DDPC-RELATED"/>
    <property type="match status" value="1"/>
</dbReference>
<dbReference type="GO" id="GO:0055085">
    <property type="term" value="P:transmembrane transport"/>
    <property type="evidence" value="ECO:0007669"/>
    <property type="project" value="InterPro"/>
</dbReference>
<evidence type="ECO:0000256" key="1">
    <source>
        <dbReference type="ARBA" id="ARBA00004651"/>
    </source>
</evidence>
<feature type="transmembrane region" description="Helical" evidence="7">
    <location>
        <begin position="233"/>
        <end position="251"/>
    </location>
</feature>
<evidence type="ECO:0000256" key="7">
    <source>
        <dbReference type="RuleBase" id="RU363032"/>
    </source>
</evidence>
<sequence>MSQVLPTQLPNGEQEFSPAKADKQYSNLQKAWYRFSRNPTAVIGLLIVLSVVILAVFAPWIAPYPEHVGTFVNFRARHHAPSLEYLMGTDNVGRDILSRVIFGYRISLSLVVGVLALSVPIGVILGIVAAYAGGWIEQVIMRFNDMLLAVPPLALALAITSILEPNLVNAMIAIAFLWWNWHCRLVYRLAKSIVTEDFVEAARLSGASHWHIVVKEILPNCIAAISVKTTLDAGFVILFGATLSFLGLGVQPPTPDLGTMVSTGASYMPESWWEALMPGLAILYAILGFNLLGDGLRDFFDVEV</sequence>
<dbReference type="Pfam" id="PF12911">
    <property type="entry name" value="OppC_N"/>
    <property type="match status" value="1"/>
</dbReference>
<proteinExistence type="inferred from homology"/>
<evidence type="ECO:0000313" key="10">
    <source>
        <dbReference type="Proteomes" id="UP000462621"/>
    </source>
</evidence>
<dbReference type="EMBL" id="WEKT01000019">
    <property type="protein sequence ID" value="MZI93862.1"/>
    <property type="molecule type" value="Genomic_DNA"/>
</dbReference>
<keyword evidence="5 7" id="KW-1133">Transmembrane helix</keyword>
<organism evidence="9 10">
    <name type="scientific">Vibrio eleionomae</name>
    <dbReference type="NCBI Taxonomy" id="2653505"/>
    <lineage>
        <taxon>Bacteria</taxon>
        <taxon>Pseudomonadati</taxon>
        <taxon>Pseudomonadota</taxon>
        <taxon>Gammaproteobacteria</taxon>
        <taxon>Vibrionales</taxon>
        <taxon>Vibrionaceae</taxon>
        <taxon>Vibrio</taxon>
    </lineage>
</organism>
<feature type="domain" description="ABC transmembrane type-1" evidence="8">
    <location>
        <begin position="104"/>
        <end position="293"/>
    </location>
</feature>
<keyword evidence="6 7" id="KW-0472">Membrane</keyword>
<feature type="transmembrane region" description="Helical" evidence="7">
    <location>
        <begin position="271"/>
        <end position="292"/>
    </location>
</feature>
<dbReference type="SUPFAM" id="SSF161098">
    <property type="entry name" value="MetI-like"/>
    <property type="match status" value="1"/>
</dbReference>
<reference evidence="9 10" key="1">
    <citation type="submission" date="2019-10" db="EMBL/GenBank/DDBJ databases">
        <title>Vibrio sp. nov. isolated from a shrimp pond.</title>
        <authorList>
            <person name="Gomez-Gil B."/>
            <person name="Enciso-Ibarra J."/>
            <person name="Enciso-Ibarra K."/>
            <person name="Bolan-Mejia C."/>
        </authorList>
    </citation>
    <scope>NUCLEOTIDE SEQUENCE [LARGE SCALE GENOMIC DNA]</scope>
    <source>
        <strain evidence="9 10">CAIM 722</strain>
    </source>
</reference>
<dbReference type="CDD" id="cd06261">
    <property type="entry name" value="TM_PBP2"/>
    <property type="match status" value="1"/>
</dbReference>
<comment type="similarity">
    <text evidence="7">Belongs to the binding-protein-dependent transport system permease family.</text>
</comment>
<evidence type="ECO:0000256" key="2">
    <source>
        <dbReference type="ARBA" id="ARBA00022448"/>
    </source>
</evidence>
<keyword evidence="2 7" id="KW-0813">Transport</keyword>
<dbReference type="Proteomes" id="UP000462621">
    <property type="component" value="Unassembled WGS sequence"/>
</dbReference>
<gene>
    <name evidence="9" type="ORF">F9817_11730</name>
</gene>
<dbReference type="InterPro" id="IPR000515">
    <property type="entry name" value="MetI-like"/>
</dbReference>
<evidence type="ECO:0000256" key="6">
    <source>
        <dbReference type="ARBA" id="ARBA00023136"/>
    </source>
</evidence>
<name>A0A7X4RV20_9VIBR</name>
<feature type="transmembrane region" description="Helical" evidence="7">
    <location>
        <begin position="106"/>
        <end position="131"/>
    </location>
</feature>
<dbReference type="AlphaFoldDB" id="A0A7X4RV20"/>
<keyword evidence="4 7" id="KW-0812">Transmembrane</keyword>
<dbReference type="PROSITE" id="PS50928">
    <property type="entry name" value="ABC_TM1"/>
    <property type="match status" value="1"/>
</dbReference>
<dbReference type="InterPro" id="IPR035906">
    <property type="entry name" value="MetI-like_sf"/>
</dbReference>
<keyword evidence="10" id="KW-1185">Reference proteome</keyword>
<evidence type="ECO:0000256" key="4">
    <source>
        <dbReference type="ARBA" id="ARBA00022692"/>
    </source>
</evidence>
<evidence type="ECO:0000256" key="3">
    <source>
        <dbReference type="ARBA" id="ARBA00022475"/>
    </source>
</evidence>
<dbReference type="GO" id="GO:0005886">
    <property type="term" value="C:plasma membrane"/>
    <property type="evidence" value="ECO:0007669"/>
    <property type="project" value="UniProtKB-SubCell"/>
</dbReference>
<dbReference type="Pfam" id="PF00528">
    <property type="entry name" value="BPD_transp_1"/>
    <property type="match status" value="1"/>
</dbReference>
<comment type="caution">
    <text evidence="9">The sequence shown here is derived from an EMBL/GenBank/DDBJ whole genome shotgun (WGS) entry which is preliminary data.</text>
</comment>
<accession>A0A7X4RV20</accession>
<evidence type="ECO:0000259" key="8">
    <source>
        <dbReference type="PROSITE" id="PS50928"/>
    </source>
</evidence>
<feature type="transmembrane region" description="Helical" evidence="7">
    <location>
        <begin position="40"/>
        <end position="62"/>
    </location>
</feature>
<dbReference type="RefSeq" id="WP_161155738.1">
    <property type="nucleotide sequence ID" value="NZ_WEKT01000019.1"/>
</dbReference>
<comment type="subcellular location">
    <subcellularLocation>
        <location evidence="1 7">Cell membrane</location>
        <topology evidence="1 7">Multi-pass membrane protein</topology>
    </subcellularLocation>
</comment>
<dbReference type="PANTHER" id="PTHR43386">
    <property type="entry name" value="OLIGOPEPTIDE TRANSPORT SYSTEM PERMEASE PROTEIN APPC"/>
    <property type="match status" value="1"/>
</dbReference>
<dbReference type="InterPro" id="IPR050366">
    <property type="entry name" value="BP-dependent_transpt_permease"/>
</dbReference>
<dbReference type="Gene3D" id="1.10.3720.10">
    <property type="entry name" value="MetI-like"/>
    <property type="match status" value="1"/>
</dbReference>
<keyword evidence="3" id="KW-1003">Cell membrane</keyword>
<dbReference type="InterPro" id="IPR025966">
    <property type="entry name" value="OppC_N"/>
</dbReference>
<evidence type="ECO:0000313" key="9">
    <source>
        <dbReference type="EMBL" id="MZI93862.1"/>
    </source>
</evidence>
<protein>
    <submittedName>
        <fullName evidence="9">ABC transporter permease subunit</fullName>
    </submittedName>
</protein>